<protein>
    <recommendedName>
        <fullName evidence="3">Nuclease SbcCD subunit C</fullName>
    </recommendedName>
</protein>
<dbReference type="PANTHER" id="PTHR32114:SF2">
    <property type="entry name" value="ABC TRANSPORTER ABCH.3"/>
    <property type="match status" value="1"/>
</dbReference>
<accession>A0A4P7SH13</accession>
<evidence type="ECO:0000256" key="3">
    <source>
        <dbReference type="ARBA" id="ARBA00013368"/>
    </source>
</evidence>
<dbReference type="PANTHER" id="PTHR32114">
    <property type="entry name" value="ABC TRANSPORTER ABCH.3"/>
    <property type="match status" value="1"/>
</dbReference>
<evidence type="ECO:0000313" key="8">
    <source>
        <dbReference type="Proteomes" id="UP000296469"/>
    </source>
</evidence>
<dbReference type="GO" id="GO:0006302">
    <property type="term" value="P:double-strand break repair"/>
    <property type="evidence" value="ECO:0007669"/>
    <property type="project" value="InterPro"/>
</dbReference>
<dbReference type="SUPFAM" id="SSF52540">
    <property type="entry name" value="P-loop containing nucleoside triphosphate hydrolases"/>
    <property type="match status" value="1"/>
</dbReference>
<evidence type="ECO:0000256" key="2">
    <source>
        <dbReference type="ARBA" id="ARBA00011322"/>
    </source>
</evidence>
<dbReference type="InterPro" id="IPR038729">
    <property type="entry name" value="Rad50/SbcC_AAA"/>
</dbReference>
<dbReference type="Gene3D" id="3.40.50.300">
    <property type="entry name" value="P-loop containing nucleotide triphosphate hydrolases"/>
    <property type="match status" value="2"/>
</dbReference>
<evidence type="ECO:0000256" key="5">
    <source>
        <dbReference type="SAM" id="MobiDB-lite"/>
    </source>
</evidence>
<reference evidence="7 8" key="1">
    <citation type="submission" date="2019-04" db="EMBL/GenBank/DDBJ databases">
        <title>Isolation and identification of Cellulomonas shaoxiangyii sp. Nov. isolated from feces of the Tibetan antelopes (Pantholops hodgsonii) in the Qinghai-Tibet plateau of China.</title>
        <authorList>
            <person name="Tian Z."/>
        </authorList>
    </citation>
    <scope>NUCLEOTIDE SEQUENCE [LARGE SCALE GENOMIC DNA]</scope>
    <source>
        <strain evidence="7 8">Z28</strain>
    </source>
</reference>
<dbReference type="InterPro" id="IPR027417">
    <property type="entry name" value="P-loop_NTPase"/>
</dbReference>
<evidence type="ECO:0000313" key="7">
    <source>
        <dbReference type="EMBL" id="QCB92386.1"/>
    </source>
</evidence>
<feature type="region of interest" description="Disordered" evidence="5">
    <location>
        <begin position="392"/>
        <end position="421"/>
    </location>
</feature>
<dbReference type="Proteomes" id="UP000296469">
    <property type="component" value="Chromosome"/>
</dbReference>
<organism evidence="7 8">
    <name type="scientific">Cellulomonas shaoxiangyii</name>
    <dbReference type="NCBI Taxonomy" id="2566013"/>
    <lineage>
        <taxon>Bacteria</taxon>
        <taxon>Bacillati</taxon>
        <taxon>Actinomycetota</taxon>
        <taxon>Actinomycetes</taxon>
        <taxon>Micrococcales</taxon>
        <taxon>Cellulomonadaceae</taxon>
        <taxon>Cellulomonas</taxon>
    </lineage>
</organism>
<dbReference type="GO" id="GO:0016887">
    <property type="term" value="F:ATP hydrolysis activity"/>
    <property type="evidence" value="ECO:0007669"/>
    <property type="project" value="InterPro"/>
</dbReference>
<dbReference type="RefSeq" id="WP_136225260.1">
    <property type="nucleotide sequence ID" value="NZ_CP039291.1"/>
</dbReference>
<evidence type="ECO:0000256" key="1">
    <source>
        <dbReference type="ARBA" id="ARBA00006930"/>
    </source>
</evidence>
<feature type="compositionally biased region" description="Gly residues" evidence="5">
    <location>
        <begin position="399"/>
        <end position="408"/>
    </location>
</feature>
<evidence type="ECO:0000256" key="4">
    <source>
        <dbReference type="SAM" id="Coils"/>
    </source>
</evidence>
<comment type="similarity">
    <text evidence="1">Belongs to the SMC family. SbcC subfamily.</text>
</comment>
<name>A0A4P7SH13_9CELL</name>
<feature type="domain" description="Rad50/SbcC-type AAA" evidence="6">
    <location>
        <begin position="5"/>
        <end position="223"/>
    </location>
</feature>
<feature type="coiled-coil region" evidence="4">
    <location>
        <begin position="686"/>
        <end position="713"/>
    </location>
</feature>
<proteinExistence type="inferred from homology"/>
<dbReference type="EMBL" id="CP039291">
    <property type="protein sequence ID" value="QCB92386.1"/>
    <property type="molecule type" value="Genomic_DNA"/>
</dbReference>
<keyword evidence="8" id="KW-1185">Reference proteome</keyword>
<sequence length="1060" mass="110715">MHLRSLTVQAIGPFADRHTVDFAALGAAGLFLLEGPTGAGKSTLIDAVVFALYGKVAGADASDERLRSAYAAPDVESVVDLVLEVPSGVYRVRRTPAYQRAKRRGAGTTTAQASARLWRLPADVDCTGGPDALDTVGELVSTRLDEVGLELQRVVGLDRAQFVQTIVLPQGEFARFLRANPEDRRGLLQKIFGTAVYEQVQQRLAQLRREADRAVEDARSRLQGASAHLVGACGLDADAADTLRAELTAAAEATSTGAEGPAAHAAAAVDAVVARLTAAATRLTAESAAAGATWDRARQGCDDAVATARLLTRRTELRADLARLEDARPRHDADVLRLSAARAAAAVRPLLLGADEAATAWAGARKALLAAVDAAPADLHPAARVLDALRGTDATDPAGGAGTDGPGTTGTRTGGADEVDAEDWRVRLADARAASADDAAALRRLVGVEEGLGAQRRAVRDAGTTIEDLRVEITADDAWLAARPDDRLALVAARDAARAHGATVATCDARVGAAEQVLRDVTSLRTAAQEHERARTARAAAAQEAHAAVRAEAELRTARVAGLAGELAAGLGDGDACPVCGGVEHPRKASLGADHVTAERVAAAEEQRVAAERRLAAQSTAEAAADARATALRERVGDLDEAAAREALAVATADATAARAAAAEAGRRDAEIDRFDAATQARRARREERARRVASAEAALDALRDALARAEVEVGEGRGEHPTVAARHGALAARADLAADLLDALAAERAAARDAGRRLAELLVGLREHGFDDARTARDAWLTPADLATLDRDVQRWRQEQARVTAGLGEPAVRDLPEDVTVDVDAARAAERAARAAADGLAGRAHAARERADATLAAGADVRRAATTLERRVADAVPVARMAGLAAGTGSDNAHALSLATYVLARRFEDVVDAANDRLRVMSDGRYELARSDEKEDVRTRTTGLSMRVLDHRTEQARDPRTLSGGETFYVSLCLALGMADVVTAEAGGVELGTLFVDEGFGALDPHVLDQVLGELGRLRAGGRVVGVVSHVEALKQAVADRIEVRPTPSGPSTLTVRAG</sequence>
<dbReference type="AlphaFoldDB" id="A0A4P7SH13"/>
<evidence type="ECO:0000259" key="6">
    <source>
        <dbReference type="Pfam" id="PF13476"/>
    </source>
</evidence>
<keyword evidence="4" id="KW-0175">Coiled coil</keyword>
<dbReference type="Pfam" id="PF13476">
    <property type="entry name" value="AAA_23"/>
    <property type="match status" value="1"/>
</dbReference>
<gene>
    <name evidence="7" type="ORF">E5225_01275</name>
</gene>
<dbReference type="KEGG" id="celz:E5225_01275"/>
<comment type="subunit">
    <text evidence="2">Heterodimer of SbcC and SbcD.</text>
</comment>